<gene>
    <name evidence="1" type="ORF">DSO57_1029329</name>
</gene>
<protein>
    <submittedName>
        <fullName evidence="1">Uncharacterized protein</fullName>
    </submittedName>
</protein>
<dbReference type="EMBL" id="QTSX02003743">
    <property type="protein sequence ID" value="KAJ9068372.1"/>
    <property type="molecule type" value="Genomic_DNA"/>
</dbReference>
<name>A0ACC2T246_9FUNG</name>
<sequence length="120" mass="13350">MAMCGMGLSCWILGQPCDIGLLPFLACQTAYWIGTKPGDDWMLTVSAATRISVHQAPQHWEGMTLLVQVRLYHLWAKPATVPAPASSSRPGKGAWFPDRVARCDKNFQYIENSIIQIDMI</sequence>
<comment type="caution">
    <text evidence="1">The sequence shown here is derived from an EMBL/GenBank/DDBJ whole genome shotgun (WGS) entry which is preliminary data.</text>
</comment>
<organism evidence="1 2">
    <name type="scientific">Entomophthora muscae</name>
    <dbReference type="NCBI Taxonomy" id="34485"/>
    <lineage>
        <taxon>Eukaryota</taxon>
        <taxon>Fungi</taxon>
        <taxon>Fungi incertae sedis</taxon>
        <taxon>Zoopagomycota</taxon>
        <taxon>Entomophthoromycotina</taxon>
        <taxon>Entomophthoromycetes</taxon>
        <taxon>Entomophthorales</taxon>
        <taxon>Entomophthoraceae</taxon>
        <taxon>Entomophthora</taxon>
    </lineage>
</organism>
<dbReference type="Proteomes" id="UP001165960">
    <property type="component" value="Unassembled WGS sequence"/>
</dbReference>
<evidence type="ECO:0000313" key="1">
    <source>
        <dbReference type="EMBL" id="KAJ9068372.1"/>
    </source>
</evidence>
<keyword evidence="2" id="KW-1185">Reference proteome</keyword>
<proteinExistence type="predicted"/>
<accession>A0ACC2T246</accession>
<evidence type="ECO:0000313" key="2">
    <source>
        <dbReference type="Proteomes" id="UP001165960"/>
    </source>
</evidence>
<reference evidence="1" key="1">
    <citation type="submission" date="2022-04" db="EMBL/GenBank/DDBJ databases">
        <title>Genome of the entomopathogenic fungus Entomophthora muscae.</title>
        <authorList>
            <person name="Elya C."/>
            <person name="Lovett B.R."/>
            <person name="Lee E."/>
            <person name="Macias A.M."/>
            <person name="Hajek A.E."/>
            <person name="De Bivort B.L."/>
            <person name="Kasson M.T."/>
            <person name="De Fine Licht H.H."/>
            <person name="Stajich J.E."/>
        </authorList>
    </citation>
    <scope>NUCLEOTIDE SEQUENCE</scope>
    <source>
        <strain evidence="1">Berkeley</strain>
    </source>
</reference>